<organism evidence="2 3">
    <name type="scientific">Posidoniimonas corsicana</name>
    <dbReference type="NCBI Taxonomy" id="1938618"/>
    <lineage>
        <taxon>Bacteria</taxon>
        <taxon>Pseudomonadati</taxon>
        <taxon>Planctomycetota</taxon>
        <taxon>Planctomycetia</taxon>
        <taxon>Pirellulales</taxon>
        <taxon>Lacipirellulaceae</taxon>
        <taxon>Posidoniimonas</taxon>
    </lineage>
</organism>
<keyword evidence="1" id="KW-0472">Membrane</keyword>
<proteinExistence type="predicted"/>
<dbReference type="RefSeq" id="WP_146567487.1">
    <property type="nucleotide sequence ID" value="NZ_SIHJ01000003.1"/>
</dbReference>
<evidence type="ECO:0000313" key="3">
    <source>
        <dbReference type="Proteomes" id="UP000316714"/>
    </source>
</evidence>
<dbReference type="AlphaFoldDB" id="A0A5C5V1K7"/>
<dbReference type="Proteomes" id="UP000316714">
    <property type="component" value="Unassembled WGS sequence"/>
</dbReference>
<reference evidence="2 3" key="1">
    <citation type="submission" date="2019-02" db="EMBL/GenBank/DDBJ databases">
        <title>Deep-cultivation of Planctomycetes and their phenomic and genomic characterization uncovers novel biology.</title>
        <authorList>
            <person name="Wiegand S."/>
            <person name="Jogler M."/>
            <person name="Boedeker C."/>
            <person name="Pinto D."/>
            <person name="Vollmers J."/>
            <person name="Rivas-Marin E."/>
            <person name="Kohn T."/>
            <person name="Peeters S.H."/>
            <person name="Heuer A."/>
            <person name="Rast P."/>
            <person name="Oberbeckmann S."/>
            <person name="Bunk B."/>
            <person name="Jeske O."/>
            <person name="Meyerdierks A."/>
            <person name="Storesund J.E."/>
            <person name="Kallscheuer N."/>
            <person name="Luecker S."/>
            <person name="Lage O.M."/>
            <person name="Pohl T."/>
            <person name="Merkel B.J."/>
            <person name="Hornburger P."/>
            <person name="Mueller R.-W."/>
            <person name="Bruemmer F."/>
            <person name="Labrenz M."/>
            <person name="Spormann A.M."/>
            <person name="Op Den Camp H."/>
            <person name="Overmann J."/>
            <person name="Amann R."/>
            <person name="Jetten M.S.M."/>
            <person name="Mascher T."/>
            <person name="Medema M.H."/>
            <person name="Devos D.P."/>
            <person name="Kaster A.-K."/>
            <person name="Ovreas L."/>
            <person name="Rohde M."/>
            <person name="Galperin M.Y."/>
            <person name="Jogler C."/>
        </authorList>
    </citation>
    <scope>NUCLEOTIDE SEQUENCE [LARGE SCALE GENOMIC DNA]</scope>
    <source>
        <strain evidence="2 3">KOR34</strain>
    </source>
</reference>
<dbReference type="OrthoDB" id="262831at2"/>
<name>A0A5C5V1K7_9BACT</name>
<evidence type="ECO:0000256" key="1">
    <source>
        <dbReference type="SAM" id="Phobius"/>
    </source>
</evidence>
<keyword evidence="1" id="KW-1133">Transmembrane helix</keyword>
<gene>
    <name evidence="2" type="ORF">KOR34_40330</name>
</gene>
<protein>
    <submittedName>
        <fullName evidence="2">Uncharacterized protein</fullName>
    </submittedName>
</protein>
<keyword evidence="1" id="KW-0812">Transmembrane</keyword>
<feature type="transmembrane region" description="Helical" evidence="1">
    <location>
        <begin position="12"/>
        <end position="29"/>
    </location>
</feature>
<accession>A0A5C5V1K7</accession>
<comment type="caution">
    <text evidence="2">The sequence shown here is derived from an EMBL/GenBank/DDBJ whole genome shotgun (WGS) entry which is preliminary data.</text>
</comment>
<sequence>MFESAVHALMKLCIAVGVVVVGGMAYHLYGPPAGEASALLNRIVCQARRELNAWQGAPASRPAPLSTPAATQAPALAAAPPADLIPLPGAAPASLNHSMAPLEPLPPTPDLSPEPLPADVQPLVAQLQQLGVQDIQLTAWGAEGALHRFACCAPLPGGSGFVRHFDAIEPNAQLAAARVIDQVRRWRVTNPVLTR</sequence>
<keyword evidence="3" id="KW-1185">Reference proteome</keyword>
<evidence type="ECO:0000313" key="2">
    <source>
        <dbReference type="EMBL" id="TWT32271.1"/>
    </source>
</evidence>
<dbReference type="EMBL" id="SIHJ01000003">
    <property type="protein sequence ID" value="TWT32271.1"/>
    <property type="molecule type" value="Genomic_DNA"/>
</dbReference>